<feature type="compositionally biased region" description="Acidic residues" evidence="1">
    <location>
        <begin position="235"/>
        <end position="255"/>
    </location>
</feature>
<evidence type="ECO:0000259" key="2">
    <source>
        <dbReference type="Pfam" id="PF13324"/>
    </source>
</evidence>
<feature type="region of interest" description="Disordered" evidence="1">
    <location>
        <begin position="43"/>
        <end position="73"/>
    </location>
</feature>
<dbReference type="Gene3D" id="1.20.1410.10">
    <property type="entry name" value="I/LWEQ domain"/>
    <property type="match status" value="1"/>
</dbReference>
<dbReference type="InterPro" id="IPR026907">
    <property type="entry name" value="GCIP-like"/>
</dbReference>
<accession>A0A9P4JIU0</accession>
<comment type="caution">
    <text evidence="3">The sequence shown here is derived from an EMBL/GenBank/DDBJ whole genome shotgun (WGS) entry which is preliminary data.</text>
</comment>
<dbReference type="GO" id="GO:0005634">
    <property type="term" value="C:nucleus"/>
    <property type="evidence" value="ECO:0007669"/>
    <property type="project" value="TreeGrafter"/>
</dbReference>
<proteinExistence type="predicted"/>
<dbReference type="AlphaFoldDB" id="A0A9P4JIU0"/>
<gene>
    <name evidence="3" type="ORF">GQ43DRAFT_133033</name>
</gene>
<dbReference type="PANTHER" id="PTHR15492:SF1">
    <property type="entry name" value="CYCLIN-D1-BINDING PROTEIN 1"/>
    <property type="match status" value="1"/>
</dbReference>
<dbReference type="EMBL" id="ML994099">
    <property type="protein sequence ID" value="KAF2199064.1"/>
    <property type="molecule type" value="Genomic_DNA"/>
</dbReference>
<evidence type="ECO:0000313" key="4">
    <source>
        <dbReference type="Proteomes" id="UP000799536"/>
    </source>
</evidence>
<dbReference type="Proteomes" id="UP000799536">
    <property type="component" value="Unassembled WGS sequence"/>
</dbReference>
<keyword evidence="4" id="KW-1185">Reference proteome</keyword>
<protein>
    <recommendedName>
        <fullName evidence="2">Cyclin-D1-binding protein 1-like N-terminal domain-containing protein</fullName>
    </recommendedName>
</protein>
<feature type="region of interest" description="Disordered" evidence="1">
    <location>
        <begin position="234"/>
        <end position="255"/>
    </location>
</feature>
<dbReference type="OrthoDB" id="4088536at2759"/>
<feature type="domain" description="Cyclin-D1-binding protein 1-like N-terminal" evidence="2">
    <location>
        <begin position="74"/>
        <end position="236"/>
    </location>
</feature>
<organism evidence="3 4">
    <name type="scientific">Delitschia confertaspora ATCC 74209</name>
    <dbReference type="NCBI Taxonomy" id="1513339"/>
    <lineage>
        <taxon>Eukaryota</taxon>
        <taxon>Fungi</taxon>
        <taxon>Dikarya</taxon>
        <taxon>Ascomycota</taxon>
        <taxon>Pezizomycotina</taxon>
        <taxon>Dothideomycetes</taxon>
        <taxon>Pleosporomycetidae</taxon>
        <taxon>Pleosporales</taxon>
        <taxon>Delitschiaceae</taxon>
        <taxon>Delitschia</taxon>
    </lineage>
</organism>
<reference evidence="3" key="1">
    <citation type="journal article" date="2020" name="Stud. Mycol.">
        <title>101 Dothideomycetes genomes: a test case for predicting lifestyles and emergence of pathogens.</title>
        <authorList>
            <person name="Haridas S."/>
            <person name="Albert R."/>
            <person name="Binder M."/>
            <person name="Bloem J."/>
            <person name="Labutti K."/>
            <person name="Salamov A."/>
            <person name="Andreopoulos B."/>
            <person name="Baker S."/>
            <person name="Barry K."/>
            <person name="Bills G."/>
            <person name="Bluhm B."/>
            <person name="Cannon C."/>
            <person name="Castanera R."/>
            <person name="Culley D."/>
            <person name="Daum C."/>
            <person name="Ezra D."/>
            <person name="Gonzalez J."/>
            <person name="Henrissat B."/>
            <person name="Kuo A."/>
            <person name="Liang C."/>
            <person name="Lipzen A."/>
            <person name="Lutzoni F."/>
            <person name="Magnuson J."/>
            <person name="Mondo S."/>
            <person name="Nolan M."/>
            <person name="Ohm R."/>
            <person name="Pangilinan J."/>
            <person name="Park H.-J."/>
            <person name="Ramirez L."/>
            <person name="Alfaro M."/>
            <person name="Sun H."/>
            <person name="Tritt A."/>
            <person name="Yoshinaga Y."/>
            <person name="Zwiers L.-H."/>
            <person name="Turgeon B."/>
            <person name="Goodwin S."/>
            <person name="Spatafora J."/>
            <person name="Crous P."/>
            <person name="Grigoriev I."/>
        </authorList>
    </citation>
    <scope>NUCLEOTIDE SEQUENCE</scope>
    <source>
        <strain evidence="3">ATCC 74209</strain>
    </source>
</reference>
<dbReference type="Pfam" id="PF13324">
    <property type="entry name" value="GCIP_N"/>
    <property type="match status" value="1"/>
</dbReference>
<evidence type="ECO:0000313" key="3">
    <source>
        <dbReference type="EMBL" id="KAF2199064.1"/>
    </source>
</evidence>
<dbReference type="PANTHER" id="PTHR15492">
    <property type="entry name" value="CYCLIN D1-BINDING PROTEIN 1"/>
    <property type="match status" value="1"/>
</dbReference>
<name>A0A9P4JIU0_9PLEO</name>
<evidence type="ECO:0000256" key="1">
    <source>
        <dbReference type="SAM" id="MobiDB-lite"/>
    </source>
</evidence>
<feature type="compositionally biased region" description="Polar residues" evidence="1">
    <location>
        <begin position="43"/>
        <end position="56"/>
    </location>
</feature>
<dbReference type="InterPro" id="IPR049317">
    <property type="entry name" value="GCIP-like_N"/>
</dbReference>
<sequence>MPPKKSEGTSNGTAASKNDAALHTLIDLTKTTQTLLTHFQSSLTPPASSTVASTQNTTSPTASAPPTDPLPPLKATATLLRSHTTTLSLLLLTPPFSPTAISKKLGDVSSSVLSGMVAAASSPSSSSTTTSGEVGQDSVSALMRSELRAMVRRALSAWGDVLGLVLRLAVGRKGGGAVSEVEKRDVLSATGVVWECCDALIKVCEQGIVGLVVRKAEEWRGVLMDAVGELKEWGEDVDDGDEEDGDEVVGSGDEEEDEFKSEDDIFGAANKLGKGDKELKVLLDGGVKKLKMVGVLYQALIKRRLRTFPATSLSNERGDAKDPMQTLEKLMLILKGIPESVDDLASAFYDLDEEEARKELDKCCDDARKAIELVKQGWNGSDDEFTAWSGKWTDALGSV</sequence>